<comment type="similarity">
    <text evidence="1">Belongs to the N(4)/N(6)-methyltransferase family.</text>
</comment>
<dbReference type="InterPro" id="IPR002941">
    <property type="entry name" value="DNA_methylase_N4/N6"/>
</dbReference>
<gene>
    <name evidence="7" type="ORF">DWZ25_02370</name>
</gene>
<proteinExistence type="inferred from homology"/>
<dbReference type="SUPFAM" id="SSF53335">
    <property type="entry name" value="S-adenosyl-L-methionine-dependent methyltransferases"/>
    <property type="match status" value="1"/>
</dbReference>
<evidence type="ECO:0000259" key="6">
    <source>
        <dbReference type="Pfam" id="PF01555"/>
    </source>
</evidence>
<dbReference type="Pfam" id="PF01555">
    <property type="entry name" value="N6_N4_Mtase"/>
    <property type="match status" value="1"/>
</dbReference>
<dbReference type="AlphaFoldDB" id="A0A3E2U0V6"/>
<dbReference type="GO" id="GO:0008170">
    <property type="term" value="F:N-methyltransferase activity"/>
    <property type="evidence" value="ECO:0007669"/>
    <property type="project" value="InterPro"/>
</dbReference>
<dbReference type="RefSeq" id="WP_117529460.1">
    <property type="nucleotide sequence ID" value="NZ_QVES01000002.1"/>
</dbReference>
<organism evidence="7 8">
    <name type="scientific">Faecalibacterium prausnitzii</name>
    <dbReference type="NCBI Taxonomy" id="853"/>
    <lineage>
        <taxon>Bacteria</taxon>
        <taxon>Bacillati</taxon>
        <taxon>Bacillota</taxon>
        <taxon>Clostridia</taxon>
        <taxon>Eubacteriales</taxon>
        <taxon>Oscillospiraceae</taxon>
        <taxon>Faecalibacterium</taxon>
    </lineage>
</organism>
<evidence type="ECO:0000256" key="5">
    <source>
        <dbReference type="ARBA" id="ARBA00022747"/>
    </source>
</evidence>
<name>A0A3E2U0V6_9FIRM</name>
<dbReference type="EMBL" id="QVES01000002">
    <property type="protein sequence ID" value="RGB89872.1"/>
    <property type="molecule type" value="Genomic_DNA"/>
</dbReference>
<dbReference type="PROSITE" id="PS00092">
    <property type="entry name" value="N6_MTASE"/>
    <property type="match status" value="1"/>
</dbReference>
<keyword evidence="4" id="KW-0949">S-adenosyl-L-methionine</keyword>
<evidence type="ECO:0000256" key="2">
    <source>
        <dbReference type="ARBA" id="ARBA00022603"/>
    </source>
</evidence>
<evidence type="ECO:0000256" key="1">
    <source>
        <dbReference type="ARBA" id="ARBA00006594"/>
    </source>
</evidence>
<accession>A0A3E2U0V6</accession>
<keyword evidence="2 7" id="KW-0489">Methyltransferase</keyword>
<comment type="caution">
    <text evidence="7">The sequence shown here is derived from an EMBL/GenBank/DDBJ whole genome shotgun (WGS) entry which is preliminary data.</text>
</comment>
<reference evidence="7 8" key="1">
    <citation type="submission" date="2018-08" db="EMBL/GenBank/DDBJ databases">
        <title>A genome reference for cultivated species of the human gut microbiota.</title>
        <authorList>
            <person name="Zou Y."/>
            <person name="Xue W."/>
            <person name="Luo G."/>
        </authorList>
    </citation>
    <scope>NUCLEOTIDE SEQUENCE [LARGE SCALE GENOMIC DNA]</scope>
    <source>
        <strain evidence="7 8">AF31-14AC</strain>
    </source>
</reference>
<dbReference type="GO" id="GO:0009307">
    <property type="term" value="P:DNA restriction-modification system"/>
    <property type="evidence" value="ECO:0007669"/>
    <property type="project" value="UniProtKB-KW"/>
</dbReference>
<sequence>METLKMHSLDGVQRNIELIGKLFPNAITEVKRNGKVEHAIDFDVLRQELSGSIVEGREERYQFTWPDKKKAMLAANAPITATLRPVVADSVGKDGTPGGFDSENLYIEGDNLEVLKLLQETYLGKVKMIYIDPPYNTGNDFVYEDDFAQSAADYMDNSGQYDEEGNRLVTNTESNGRFHTDWLNMIYPRLKLAKDLLAEDGVIFISIDDNEIENSLKVCSEVFGKGNYLACFPRVTKKAGKTTEAIARNHDYLLSYAKSSAVKLYLPSHTDDGFKFSDEFIDTRGKYKLNQTLDYDSLQYSASLDYPITVKGKTFYPGQSYEKYLERQKGNHARADWAWRWSKELFEFGLKNGFIVIKDYESHSRIYTKTYQNCKIVKKGNGFQLEYMERTKAISTLEFIENEYSNDNSKKNITQVFDAAVFDYSKPVELLKTITSYATSTSDVVLDFFSGSATTAHAVMKLNAEDGGYRKFIMVQLPEKTDEKSEAYKAGYKNICEIGKERIRRAGRKIKEDAGLTAPADLDIGFRCLRLDESNMKPVYYTPEETQQQDLFSLVDNVKSDRTPEDLLFQVMLDLGVLLSSPIEATEIAGKKVFNVANGFLLACFDHDVTDETVKAIAQMKPYYAVFRDSSMANDSVATNFDQIFETYSPDTVRKVL</sequence>
<dbReference type="InterPro" id="IPR002052">
    <property type="entry name" value="DNA_methylase_N6_adenine_CS"/>
</dbReference>
<dbReference type="Gene3D" id="3.40.50.150">
    <property type="entry name" value="Vaccinia Virus protein VP39"/>
    <property type="match status" value="1"/>
</dbReference>
<keyword evidence="5" id="KW-0680">Restriction system</keyword>
<dbReference type="Proteomes" id="UP000260782">
    <property type="component" value="Unassembled WGS sequence"/>
</dbReference>
<protein>
    <submittedName>
        <fullName evidence="7">Site-specific DNA-methyltransferase</fullName>
    </submittedName>
</protein>
<dbReference type="PRINTS" id="PR00506">
    <property type="entry name" value="D21N6MTFRASE"/>
</dbReference>
<dbReference type="GO" id="GO:0032259">
    <property type="term" value="P:methylation"/>
    <property type="evidence" value="ECO:0007669"/>
    <property type="project" value="UniProtKB-KW"/>
</dbReference>
<keyword evidence="3 7" id="KW-0808">Transferase</keyword>
<dbReference type="PIRSF" id="PIRSF015855">
    <property type="entry name" value="TypeIII_Mtase_mKpnI"/>
    <property type="match status" value="1"/>
</dbReference>
<dbReference type="InterPro" id="IPR002295">
    <property type="entry name" value="N4/N6-MTase_EcoPI_Mod-like"/>
</dbReference>
<evidence type="ECO:0000313" key="8">
    <source>
        <dbReference type="Proteomes" id="UP000260782"/>
    </source>
</evidence>
<evidence type="ECO:0000256" key="4">
    <source>
        <dbReference type="ARBA" id="ARBA00022691"/>
    </source>
</evidence>
<feature type="domain" description="DNA methylase N-4/N-6" evidence="6">
    <location>
        <begin position="126"/>
        <end position="472"/>
    </location>
</feature>
<evidence type="ECO:0000313" key="7">
    <source>
        <dbReference type="EMBL" id="RGB89872.1"/>
    </source>
</evidence>
<evidence type="ECO:0000256" key="3">
    <source>
        <dbReference type="ARBA" id="ARBA00022679"/>
    </source>
</evidence>
<dbReference type="InterPro" id="IPR029063">
    <property type="entry name" value="SAM-dependent_MTases_sf"/>
</dbReference>
<dbReference type="GO" id="GO:0003677">
    <property type="term" value="F:DNA binding"/>
    <property type="evidence" value="ECO:0007669"/>
    <property type="project" value="InterPro"/>
</dbReference>